<accession>A0A6A3V6D2</accession>
<organism evidence="1 2">
    <name type="scientific">Phytophthora fragariae</name>
    <dbReference type="NCBI Taxonomy" id="53985"/>
    <lineage>
        <taxon>Eukaryota</taxon>
        <taxon>Sar</taxon>
        <taxon>Stramenopiles</taxon>
        <taxon>Oomycota</taxon>
        <taxon>Peronosporomycetes</taxon>
        <taxon>Peronosporales</taxon>
        <taxon>Peronosporaceae</taxon>
        <taxon>Phytophthora</taxon>
    </lineage>
</organism>
<comment type="caution">
    <text evidence="1">The sequence shown here is derived from an EMBL/GenBank/DDBJ whole genome shotgun (WGS) entry which is preliminary data.</text>
</comment>
<sequence>MASCDWPAARFVCYSTVEAGGGVRARAWQAAAGQQHAASRLVAASALEHGKLLLASSKRRRGWWRRPRSRMASCGWPAASGVKAGGGVRARAWQAAAGQQQAASRLVAASALEHGKLRLASSKRRQGWWRRPRSSMASCGWPAASGVKAGGGVRARAWQAAAGQQQAASRLVAAPALEHGKLRLASSTRRQGWWRRPRSSMASCDWPAARFVVVWWHAWRWWRP</sequence>
<reference evidence="1 2" key="1">
    <citation type="submission" date="2018-08" db="EMBL/GenBank/DDBJ databases">
        <title>Genomic investigation of the strawberry pathogen Phytophthora fragariae indicates pathogenicity is determined by transcriptional variation in three key races.</title>
        <authorList>
            <person name="Adams T.M."/>
            <person name="Armitage A.D."/>
            <person name="Sobczyk M.K."/>
            <person name="Bates H.J."/>
            <person name="Dunwell J.M."/>
            <person name="Nellist C.F."/>
            <person name="Harrison R.J."/>
        </authorList>
    </citation>
    <scope>NUCLEOTIDE SEQUENCE [LARGE SCALE GENOMIC DNA]</scope>
    <source>
        <strain evidence="1 2">NOV-27</strain>
    </source>
</reference>
<dbReference type="AlphaFoldDB" id="A0A6A3V6D2"/>
<name>A0A6A3V6D2_9STRA</name>
<evidence type="ECO:0000313" key="2">
    <source>
        <dbReference type="Proteomes" id="UP000433483"/>
    </source>
</evidence>
<dbReference type="EMBL" id="QXGB01006494">
    <property type="protein sequence ID" value="KAE9160730.1"/>
    <property type="molecule type" value="Genomic_DNA"/>
</dbReference>
<protein>
    <submittedName>
        <fullName evidence="1">Uncharacterized protein</fullName>
    </submittedName>
</protein>
<keyword evidence="2" id="KW-1185">Reference proteome</keyword>
<gene>
    <name evidence="1" type="ORF">PF005_g31527</name>
</gene>
<proteinExistence type="predicted"/>
<dbReference type="Proteomes" id="UP000433483">
    <property type="component" value="Unassembled WGS sequence"/>
</dbReference>
<evidence type="ECO:0000313" key="1">
    <source>
        <dbReference type="EMBL" id="KAE9160730.1"/>
    </source>
</evidence>